<evidence type="ECO:0000313" key="3">
    <source>
        <dbReference type="Proteomes" id="UP000319004"/>
    </source>
</evidence>
<reference evidence="2 3" key="1">
    <citation type="submission" date="2019-03" db="EMBL/GenBank/DDBJ databases">
        <title>Deep-cultivation of Planctomycetes and their phenomic and genomic characterization uncovers novel biology.</title>
        <authorList>
            <person name="Wiegand S."/>
            <person name="Jogler M."/>
            <person name="Boedeker C."/>
            <person name="Pinto D."/>
            <person name="Vollmers J."/>
            <person name="Rivas-Marin E."/>
            <person name="Kohn T."/>
            <person name="Peeters S.H."/>
            <person name="Heuer A."/>
            <person name="Rast P."/>
            <person name="Oberbeckmann S."/>
            <person name="Bunk B."/>
            <person name="Jeske O."/>
            <person name="Meyerdierks A."/>
            <person name="Storesund J.E."/>
            <person name="Kallscheuer N."/>
            <person name="Luecker S."/>
            <person name="Lage O.M."/>
            <person name="Pohl T."/>
            <person name="Merkel B.J."/>
            <person name="Hornburger P."/>
            <person name="Mueller R.-W."/>
            <person name="Bruemmer F."/>
            <person name="Labrenz M."/>
            <person name="Spormann A.M."/>
            <person name="Op den Camp H."/>
            <person name="Overmann J."/>
            <person name="Amann R."/>
            <person name="Jetten M.S.M."/>
            <person name="Mascher T."/>
            <person name="Medema M.H."/>
            <person name="Devos D.P."/>
            <person name="Kaster A.-K."/>
            <person name="Ovreas L."/>
            <person name="Rohde M."/>
            <person name="Galperin M.Y."/>
            <person name="Jogler C."/>
        </authorList>
    </citation>
    <scope>NUCLEOTIDE SEQUENCE [LARGE SCALE GENOMIC DNA]</scope>
    <source>
        <strain evidence="2 3">Enr13</strain>
    </source>
</reference>
<evidence type="ECO:0000313" key="2">
    <source>
        <dbReference type="EMBL" id="QDV42128.1"/>
    </source>
</evidence>
<sequence precursor="true">MRNRYPALRPVALIAAFLSSAVLVAASPATAEQAEKAPESVSVFDKAELKVPAEFKRTQPASRIVQHEFKVGEGETTARLTMMAAGGSVDANIKRWKGQFSGGDEAAQKSEKMDIGKWTVHIVDVSGAYAERMGGGPFAGGKVVQRENYAMAGAILIEPEGRQFFIKMIGPADVVKTNREKFVTMVKSIGQ</sequence>
<name>A0A518HMR1_9BACT</name>
<protein>
    <submittedName>
        <fullName evidence="2">Uncharacterized protein</fullName>
    </submittedName>
</protein>
<organism evidence="2 3">
    <name type="scientific">Stieleria neptunia</name>
    <dbReference type="NCBI Taxonomy" id="2527979"/>
    <lineage>
        <taxon>Bacteria</taxon>
        <taxon>Pseudomonadati</taxon>
        <taxon>Planctomycetota</taxon>
        <taxon>Planctomycetia</taxon>
        <taxon>Pirellulales</taxon>
        <taxon>Pirellulaceae</taxon>
        <taxon>Stieleria</taxon>
    </lineage>
</organism>
<gene>
    <name evidence="2" type="ORF">Enr13x_19710</name>
</gene>
<dbReference type="KEGG" id="snep:Enr13x_19710"/>
<keyword evidence="1" id="KW-0732">Signal</keyword>
<evidence type="ECO:0000256" key="1">
    <source>
        <dbReference type="SAM" id="SignalP"/>
    </source>
</evidence>
<keyword evidence="3" id="KW-1185">Reference proteome</keyword>
<feature type="chain" id="PRO_5021918230" evidence="1">
    <location>
        <begin position="26"/>
        <end position="191"/>
    </location>
</feature>
<dbReference type="Proteomes" id="UP000319004">
    <property type="component" value="Chromosome"/>
</dbReference>
<dbReference type="OrthoDB" id="5764172at2"/>
<dbReference type="EMBL" id="CP037423">
    <property type="protein sequence ID" value="QDV42128.1"/>
    <property type="molecule type" value="Genomic_DNA"/>
</dbReference>
<accession>A0A518HMR1</accession>
<dbReference type="AlphaFoldDB" id="A0A518HMR1"/>
<dbReference type="RefSeq" id="WP_145385781.1">
    <property type="nucleotide sequence ID" value="NZ_CP037423.1"/>
</dbReference>
<proteinExistence type="predicted"/>
<feature type="signal peptide" evidence="1">
    <location>
        <begin position="1"/>
        <end position="25"/>
    </location>
</feature>